<gene>
    <name evidence="1" type="ORF">APHMUC_0312</name>
</gene>
<reference evidence="1 2" key="1">
    <citation type="submission" date="2015-02" db="EMBL/GenBank/DDBJ databases">
        <title>Genome Sequencing of Rickettsiales.</title>
        <authorList>
            <person name="Daugherty S.C."/>
            <person name="Su Q."/>
            <person name="Abolude K."/>
            <person name="Beier-Sexton M."/>
            <person name="Carlyon J.A."/>
            <person name="Carter R."/>
            <person name="Day N.P."/>
            <person name="Dumler S.J."/>
            <person name="Dyachenko V."/>
            <person name="Godinez A."/>
            <person name="Kurtti T.J."/>
            <person name="Lichay M."/>
            <person name="Mullins K.E."/>
            <person name="Ott S."/>
            <person name="Pappas-Brown V."/>
            <person name="Paris D.H."/>
            <person name="Patel P."/>
            <person name="Richards A.L."/>
            <person name="Sadzewicz L."/>
            <person name="Sears K."/>
            <person name="Seidman D."/>
            <person name="Sengamalay N."/>
            <person name="Stenos J."/>
            <person name="Tallon L.J."/>
            <person name="Vincent G."/>
            <person name="Fraser C.M."/>
            <person name="Munderloh U."/>
            <person name="Dunning-Hotopp J.C."/>
        </authorList>
    </citation>
    <scope>NUCLEOTIDE SEQUENCE [LARGE SCALE GENOMIC DNA]</scope>
    <source>
        <strain evidence="1 2">ApMUC09</strain>
    </source>
</reference>
<name>A0A0F3N8Z0_ANAPH</name>
<accession>A0A0F3N8Z0</accession>
<comment type="caution">
    <text evidence="1">The sequence shown here is derived from an EMBL/GenBank/DDBJ whole genome shotgun (WGS) entry which is preliminary data.</text>
</comment>
<dbReference type="Proteomes" id="UP000033441">
    <property type="component" value="Unassembled WGS sequence"/>
</dbReference>
<proteinExistence type="predicted"/>
<dbReference type="AlphaFoldDB" id="A0A0F3N8Z0"/>
<protein>
    <submittedName>
        <fullName evidence="1">Putative membrane protein</fullName>
    </submittedName>
</protein>
<evidence type="ECO:0000313" key="1">
    <source>
        <dbReference type="EMBL" id="KJV64530.1"/>
    </source>
</evidence>
<sequence length="43" mass="4958">MNLKLLYVSIAVQVGQIHYLYIAFGGMHVFSTYMIMNSWSDSK</sequence>
<dbReference type="EMBL" id="LANV01000001">
    <property type="protein sequence ID" value="KJV64530.1"/>
    <property type="molecule type" value="Genomic_DNA"/>
</dbReference>
<evidence type="ECO:0000313" key="2">
    <source>
        <dbReference type="Proteomes" id="UP000033441"/>
    </source>
</evidence>
<dbReference type="PATRIC" id="fig|1359152.3.peg.327"/>
<organism evidence="1 2">
    <name type="scientific">Anaplasma phagocytophilum str. ApMUC09</name>
    <dbReference type="NCBI Taxonomy" id="1359152"/>
    <lineage>
        <taxon>Bacteria</taxon>
        <taxon>Pseudomonadati</taxon>
        <taxon>Pseudomonadota</taxon>
        <taxon>Alphaproteobacteria</taxon>
        <taxon>Rickettsiales</taxon>
        <taxon>Anaplasmataceae</taxon>
        <taxon>Anaplasma</taxon>
        <taxon>phagocytophilum group</taxon>
    </lineage>
</organism>